<keyword evidence="4" id="KW-1185">Reference proteome</keyword>
<feature type="chain" id="PRO_5046999116" evidence="1">
    <location>
        <begin position="23"/>
        <end position="155"/>
    </location>
</feature>
<dbReference type="Pfam" id="PF08308">
    <property type="entry name" value="PEGA"/>
    <property type="match status" value="1"/>
</dbReference>
<name>A0ABY9R7J1_9FLAO</name>
<dbReference type="InterPro" id="IPR013229">
    <property type="entry name" value="PEGA"/>
</dbReference>
<evidence type="ECO:0000313" key="4">
    <source>
        <dbReference type="Proteomes" id="UP001180481"/>
    </source>
</evidence>
<reference evidence="3" key="1">
    <citation type="submission" date="2023-09" db="EMBL/GenBank/DDBJ databases">
        <title>Flavobacterium sp. 20NA77.7 isolated from freshwater.</title>
        <authorList>
            <person name="Le V."/>
            <person name="Ko S.-R."/>
            <person name="Ahn C.-Y."/>
            <person name="Oh H.-M."/>
        </authorList>
    </citation>
    <scope>NUCLEOTIDE SEQUENCE</scope>
    <source>
        <strain evidence="3">20NA77.7</strain>
    </source>
</reference>
<gene>
    <name evidence="3" type="ORF">RF683_06820</name>
</gene>
<protein>
    <submittedName>
        <fullName evidence="3">PEGA domain-containing protein</fullName>
    </submittedName>
</protein>
<proteinExistence type="predicted"/>
<dbReference type="EMBL" id="CP133721">
    <property type="protein sequence ID" value="WMW77207.1"/>
    <property type="molecule type" value="Genomic_DNA"/>
</dbReference>
<accession>A0ABY9R7J1</accession>
<evidence type="ECO:0000256" key="1">
    <source>
        <dbReference type="SAM" id="SignalP"/>
    </source>
</evidence>
<evidence type="ECO:0000313" key="3">
    <source>
        <dbReference type="EMBL" id="WMW77207.1"/>
    </source>
</evidence>
<dbReference type="Proteomes" id="UP001180481">
    <property type="component" value="Chromosome"/>
</dbReference>
<feature type="domain" description="PEGA" evidence="2">
    <location>
        <begin position="30"/>
        <end position="80"/>
    </location>
</feature>
<evidence type="ECO:0000259" key="2">
    <source>
        <dbReference type="Pfam" id="PF08308"/>
    </source>
</evidence>
<organism evidence="3 4">
    <name type="scientific">Flavobacterium nakdongensis</name>
    <dbReference type="NCBI Taxonomy" id="3073563"/>
    <lineage>
        <taxon>Bacteria</taxon>
        <taxon>Pseudomonadati</taxon>
        <taxon>Bacteroidota</taxon>
        <taxon>Flavobacteriia</taxon>
        <taxon>Flavobacteriales</taxon>
        <taxon>Flavobacteriaceae</taxon>
        <taxon>Flavobacterium</taxon>
    </lineage>
</organism>
<dbReference type="RefSeq" id="WP_309531588.1">
    <property type="nucleotide sequence ID" value="NZ_CP133721.1"/>
</dbReference>
<feature type="signal peptide" evidence="1">
    <location>
        <begin position="1"/>
        <end position="22"/>
    </location>
</feature>
<sequence length="155" mass="16913">MKKKILFLIVAFTLIASGCASIVSGSKQRVSVTTTPANAKVLINGNYVGATPLVTYLKRSEKTHSITIELEGYKPYNTTLKRKLNGWVFGNIIFGGLIGVIIDASTGAMYRVSENELLIGLENNVSLKKTKEGIYVAVVMEANENWEKIGTLTKN</sequence>
<dbReference type="PROSITE" id="PS51257">
    <property type="entry name" value="PROKAR_LIPOPROTEIN"/>
    <property type="match status" value="1"/>
</dbReference>
<keyword evidence="1" id="KW-0732">Signal</keyword>